<sequence length="148" mass="16729">MNGAGTEKLRVGSHWSFHEMREKKASKSISSTSACAPLRDAYHNCFNRWYAEKFMKGHGDKQECVSEWQKYRACLSQHLEDKHLIRFLQAEGIVQDSGVTSQMALSSSLTGYKFLDLELINVVRKILSPMCYTVVEVGGVLSCLGKFM</sequence>
<dbReference type="InterPro" id="IPR007918">
    <property type="entry name" value="MDM35_apoptosis"/>
</dbReference>
<dbReference type="GO" id="GO:0045332">
    <property type="term" value="P:phospholipid translocation"/>
    <property type="evidence" value="ECO:0007669"/>
    <property type="project" value="TreeGrafter"/>
</dbReference>
<dbReference type="AlphaFoldDB" id="A0AAN9QW21"/>
<protein>
    <submittedName>
        <fullName evidence="3">Uncharacterized protein</fullName>
    </submittedName>
</protein>
<proteinExistence type="inferred from homology"/>
<dbReference type="Pfam" id="PF05254">
    <property type="entry name" value="UPF0203"/>
    <property type="match status" value="1"/>
</dbReference>
<dbReference type="GO" id="GO:0005758">
    <property type="term" value="C:mitochondrial intermembrane space"/>
    <property type="evidence" value="ECO:0007669"/>
    <property type="project" value="TreeGrafter"/>
</dbReference>
<comment type="similarity">
    <text evidence="1">Belongs to the TRIAP1/MDM35 family.</text>
</comment>
<dbReference type="Proteomes" id="UP001374584">
    <property type="component" value="Unassembled WGS sequence"/>
</dbReference>
<dbReference type="GO" id="GO:0005829">
    <property type="term" value="C:cytosol"/>
    <property type="evidence" value="ECO:0007669"/>
    <property type="project" value="TreeGrafter"/>
</dbReference>
<reference evidence="3 4" key="1">
    <citation type="submission" date="2024-01" db="EMBL/GenBank/DDBJ databases">
        <title>The genomes of 5 underutilized Papilionoideae crops provide insights into root nodulation and disease resistanc.</title>
        <authorList>
            <person name="Jiang F."/>
        </authorList>
    </citation>
    <scope>NUCLEOTIDE SEQUENCE [LARGE SCALE GENOMIC DNA]</scope>
    <source>
        <strain evidence="3">JINMINGXINNONG_FW02</strain>
        <tissue evidence="3">Leaves</tissue>
    </source>
</reference>
<dbReference type="PROSITE" id="PS51808">
    <property type="entry name" value="CHCH"/>
    <property type="match status" value="1"/>
</dbReference>
<dbReference type="PANTHER" id="PTHR46403">
    <property type="entry name" value="TP53-REGULATED INHIBITOR OF APOPTOSIS 1"/>
    <property type="match status" value="1"/>
</dbReference>
<name>A0AAN9QW21_PHACN</name>
<organism evidence="3 4">
    <name type="scientific">Phaseolus coccineus</name>
    <name type="common">Scarlet runner bean</name>
    <name type="synonym">Phaseolus multiflorus</name>
    <dbReference type="NCBI Taxonomy" id="3886"/>
    <lineage>
        <taxon>Eukaryota</taxon>
        <taxon>Viridiplantae</taxon>
        <taxon>Streptophyta</taxon>
        <taxon>Embryophyta</taxon>
        <taxon>Tracheophyta</taxon>
        <taxon>Spermatophyta</taxon>
        <taxon>Magnoliopsida</taxon>
        <taxon>eudicotyledons</taxon>
        <taxon>Gunneridae</taxon>
        <taxon>Pentapetalae</taxon>
        <taxon>rosids</taxon>
        <taxon>fabids</taxon>
        <taxon>Fabales</taxon>
        <taxon>Fabaceae</taxon>
        <taxon>Papilionoideae</taxon>
        <taxon>50 kb inversion clade</taxon>
        <taxon>NPAAA clade</taxon>
        <taxon>indigoferoid/millettioid clade</taxon>
        <taxon>Phaseoleae</taxon>
        <taxon>Phaseolus</taxon>
    </lineage>
</organism>
<comment type="caution">
    <text evidence="3">The sequence shown here is derived from an EMBL/GenBank/DDBJ whole genome shotgun (WGS) entry which is preliminary data.</text>
</comment>
<evidence type="ECO:0000256" key="2">
    <source>
        <dbReference type="ARBA" id="ARBA00023157"/>
    </source>
</evidence>
<accession>A0AAN9QW21</accession>
<evidence type="ECO:0000313" key="4">
    <source>
        <dbReference type="Proteomes" id="UP001374584"/>
    </source>
</evidence>
<dbReference type="GO" id="GO:0005634">
    <property type="term" value="C:nucleus"/>
    <property type="evidence" value="ECO:0007669"/>
    <property type="project" value="TreeGrafter"/>
</dbReference>
<dbReference type="EMBL" id="JAYMYR010000007">
    <property type="protein sequence ID" value="KAK7352550.1"/>
    <property type="molecule type" value="Genomic_DNA"/>
</dbReference>
<dbReference type="GO" id="GO:1990050">
    <property type="term" value="F:phosphatidic acid transfer activity"/>
    <property type="evidence" value="ECO:0007669"/>
    <property type="project" value="TreeGrafter"/>
</dbReference>
<evidence type="ECO:0000256" key="1">
    <source>
        <dbReference type="ARBA" id="ARBA00006196"/>
    </source>
</evidence>
<dbReference type="PANTHER" id="PTHR46403:SF1">
    <property type="entry name" value="TP53-REGULATED INHIBITOR OF APOPTOSIS 1"/>
    <property type="match status" value="1"/>
</dbReference>
<keyword evidence="2" id="KW-1015">Disulfide bond</keyword>
<keyword evidence="4" id="KW-1185">Reference proteome</keyword>
<evidence type="ECO:0000313" key="3">
    <source>
        <dbReference type="EMBL" id="KAK7352550.1"/>
    </source>
</evidence>
<gene>
    <name evidence="3" type="ORF">VNO80_17973</name>
</gene>